<sequence>MKKLLLSAALLLTTAATLSAQNTPKFSTPYAFEPPHYVCYRAPGSVTIDGNIDTPEWEAVPWTSDFVDIQGSNRPETPRHRCRAKLMWDDTYLYIAAEMIEPHLWATLTERESVIFHDNDFEVFLDVTGTTHHYMEFEVNALGTEWDLMLTRPYRDGGAPLNAWNMNGMRSAVKLYGTLNDPSDTDEKWTFEMAIPLATLFEVQYGKREIADGEQWRLNFSRVQWLLDVVDGKYVKRPKMPEDNWVWAPTGKINIHEPEYWGFLQFSDITAGQGIAPFVWNPNESVKWALRELYYRQREFRTANGRWASSATELKADEIKAPGMDFQPTVYTAGDSYRIVAPGFGGTSWYINNEGYVGQGK</sequence>
<reference evidence="3" key="2">
    <citation type="submission" date="2021-04" db="EMBL/GenBank/DDBJ databases">
        <authorList>
            <person name="Gilroy R."/>
        </authorList>
    </citation>
    <scope>NUCLEOTIDE SEQUENCE</scope>
    <source>
        <strain evidence="3">ChiBcec15-1070</strain>
    </source>
</reference>
<dbReference type="EMBL" id="DXHL01000006">
    <property type="protein sequence ID" value="HIW10126.1"/>
    <property type="molecule type" value="Genomic_DNA"/>
</dbReference>
<proteinExistence type="predicted"/>
<feature type="chain" id="PRO_5038409678" evidence="1">
    <location>
        <begin position="21"/>
        <end position="361"/>
    </location>
</feature>
<organism evidence="3 4">
    <name type="scientific">Candidatus Rikenella faecigallinarum</name>
    <dbReference type="NCBI Taxonomy" id="2838745"/>
    <lineage>
        <taxon>Bacteria</taxon>
        <taxon>Pseudomonadati</taxon>
        <taxon>Bacteroidota</taxon>
        <taxon>Bacteroidia</taxon>
        <taxon>Bacteroidales</taxon>
        <taxon>Rikenellaceae</taxon>
        <taxon>Rikenella</taxon>
    </lineage>
</organism>
<gene>
    <name evidence="3" type="ORF">H9888_01370</name>
</gene>
<feature type="domain" description="Carbohydrate-binding" evidence="2">
    <location>
        <begin position="48"/>
        <end position="200"/>
    </location>
</feature>
<dbReference type="GO" id="GO:0016052">
    <property type="term" value="P:carbohydrate catabolic process"/>
    <property type="evidence" value="ECO:0007669"/>
    <property type="project" value="InterPro"/>
</dbReference>
<evidence type="ECO:0000313" key="4">
    <source>
        <dbReference type="Proteomes" id="UP000823926"/>
    </source>
</evidence>
<dbReference type="PANTHER" id="PTHR35532">
    <property type="entry name" value="SIMILAR TO POLYHYDROXYALKANOATE DEPOLYMERASE"/>
    <property type="match status" value="1"/>
</dbReference>
<dbReference type="SUPFAM" id="SSF49344">
    <property type="entry name" value="CBD9-like"/>
    <property type="match status" value="1"/>
</dbReference>
<evidence type="ECO:0000313" key="3">
    <source>
        <dbReference type="EMBL" id="HIW10126.1"/>
    </source>
</evidence>
<keyword evidence="1" id="KW-0732">Signal</keyword>
<evidence type="ECO:0000256" key="1">
    <source>
        <dbReference type="SAM" id="SignalP"/>
    </source>
</evidence>
<dbReference type="Pfam" id="PF06452">
    <property type="entry name" value="CBM9_1"/>
    <property type="match status" value="1"/>
</dbReference>
<dbReference type="Proteomes" id="UP000823926">
    <property type="component" value="Unassembled WGS sequence"/>
</dbReference>
<feature type="signal peptide" evidence="1">
    <location>
        <begin position="1"/>
        <end position="20"/>
    </location>
</feature>
<dbReference type="InterPro" id="IPR010502">
    <property type="entry name" value="Carb-bd_dom_fam9"/>
</dbReference>
<dbReference type="GO" id="GO:0004553">
    <property type="term" value="F:hydrolase activity, hydrolyzing O-glycosyl compounds"/>
    <property type="evidence" value="ECO:0007669"/>
    <property type="project" value="InterPro"/>
</dbReference>
<protein>
    <submittedName>
        <fullName evidence="3">Carbohydrate-binding family 9-like protein</fullName>
    </submittedName>
</protein>
<dbReference type="CDD" id="cd09620">
    <property type="entry name" value="CBM9_like_3"/>
    <property type="match status" value="1"/>
</dbReference>
<name>A0A9D1TX95_9BACT</name>
<reference evidence="3" key="1">
    <citation type="journal article" date="2021" name="PeerJ">
        <title>Extensive microbial diversity within the chicken gut microbiome revealed by metagenomics and culture.</title>
        <authorList>
            <person name="Gilroy R."/>
            <person name="Ravi A."/>
            <person name="Getino M."/>
            <person name="Pursley I."/>
            <person name="Horton D.L."/>
            <person name="Alikhan N.F."/>
            <person name="Baker D."/>
            <person name="Gharbi K."/>
            <person name="Hall N."/>
            <person name="Watson M."/>
            <person name="Adriaenssens E.M."/>
            <person name="Foster-Nyarko E."/>
            <person name="Jarju S."/>
            <person name="Secka A."/>
            <person name="Antonio M."/>
            <person name="Oren A."/>
            <person name="Chaudhuri R.R."/>
            <person name="La Ragione R."/>
            <person name="Hildebrand F."/>
            <person name="Pallen M.J."/>
        </authorList>
    </citation>
    <scope>NUCLEOTIDE SEQUENCE</scope>
    <source>
        <strain evidence="3">ChiBcec15-1070</strain>
    </source>
</reference>
<dbReference type="Gene3D" id="2.60.40.1190">
    <property type="match status" value="1"/>
</dbReference>
<accession>A0A9D1TX95</accession>
<comment type="caution">
    <text evidence="3">The sequence shown here is derived from an EMBL/GenBank/DDBJ whole genome shotgun (WGS) entry which is preliminary data.</text>
</comment>
<evidence type="ECO:0000259" key="2">
    <source>
        <dbReference type="Pfam" id="PF06452"/>
    </source>
</evidence>
<dbReference type="PANTHER" id="PTHR35532:SF5">
    <property type="entry name" value="CARBOHYDRATE-BINDING DOMAIN-CONTAINING PROTEIN"/>
    <property type="match status" value="1"/>
</dbReference>
<dbReference type="AlphaFoldDB" id="A0A9D1TX95"/>
<dbReference type="GO" id="GO:0030246">
    <property type="term" value="F:carbohydrate binding"/>
    <property type="evidence" value="ECO:0007669"/>
    <property type="project" value="InterPro"/>
</dbReference>